<keyword evidence="2" id="KW-1185">Reference proteome</keyword>
<name>A0AAW1DPI0_9HEMI</name>
<organism evidence="1 2">
    <name type="scientific">Rhynocoris fuscipes</name>
    <dbReference type="NCBI Taxonomy" id="488301"/>
    <lineage>
        <taxon>Eukaryota</taxon>
        <taxon>Metazoa</taxon>
        <taxon>Ecdysozoa</taxon>
        <taxon>Arthropoda</taxon>
        <taxon>Hexapoda</taxon>
        <taxon>Insecta</taxon>
        <taxon>Pterygota</taxon>
        <taxon>Neoptera</taxon>
        <taxon>Paraneoptera</taxon>
        <taxon>Hemiptera</taxon>
        <taxon>Heteroptera</taxon>
        <taxon>Panheteroptera</taxon>
        <taxon>Cimicomorpha</taxon>
        <taxon>Reduviidae</taxon>
        <taxon>Harpactorinae</taxon>
        <taxon>Harpactorini</taxon>
        <taxon>Rhynocoris</taxon>
    </lineage>
</organism>
<dbReference type="AlphaFoldDB" id="A0AAW1DPI0"/>
<sequence>MKHAVKHLDGYLFNLNPMIAGCYSLKGTGKPICSSHFLSMSIKLQEDMKRTQGLHWRQTVAWDNRTRVPHLIYICRT</sequence>
<comment type="caution">
    <text evidence="1">The sequence shown here is derived from an EMBL/GenBank/DDBJ whole genome shotgun (WGS) entry which is preliminary data.</text>
</comment>
<proteinExistence type="predicted"/>
<evidence type="ECO:0000313" key="2">
    <source>
        <dbReference type="Proteomes" id="UP001461498"/>
    </source>
</evidence>
<protein>
    <submittedName>
        <fullName evidence="1">Uncharacterized protein</fullName>
    </submittedName>
</protein>
<dbReference type="Proteomes" id="UP001461498">
    <property type="component" value="Unassembled WGS sequence"/>
</dbReference>
<gene>
    <name evidence="1" type="ORF">O3M35_000947</name>
</gene>
<accession>A0AAW1DPI0</accession>
<evidence type="ECO:0000313" key="1">
    <source>
        <dbReference type="EMBL" id="KAK9512546.1"/>
    </source>
</evidence>
<dbReference type="PROSITE" id="PS51257">
    <property type="entry name" value="PROKAR_LIPOPROTEIN"/>
    <property type="match status" value="1"/>
</dbReference>
<dbReference type="EMBL" id="JAPXFL010000001">
    <property type="protein sequence ID" value="KAK9512546.1"/>
    <property type="molecule type" value="Genomic_DNA"/>
</dbReference>
<reference evidence="1 2" key="1">
    <citation type="submission" date="2022-12" db="EMBL/GenBank/DDBJ databases">
        <title>Chromosome-level genome assembly of true bugs.</title>
        <authorList>
            <person name="Ma L."/>
            <person name="Li H."/>
        </authorList>
    </citation>
    <scope>NUCLEOTIDE SEQUENCE [LARGE SCALE GENOMIC DNA]</scope>
    <source>
        <strain evidence="1">Lab_2022b</strain>
    </source>
</reference>